<accession>A0A8S0QHR8</accession>
<evidence type="ECO:0000256" key="1">
    <source>
        <dbReference type="SAM" id="Phobius"/>
    </source>
</evidence>
<keyword evidence="1" id="KW-1133">Transmembrane helix</keyword>
<keyword evidence="1" id="KW-0472">Membrane</keyword>
<sequence>MVFSKFAEIVSSATAHLSIPKSFALSNKSSGFFLVRGSPRGYTISCPENKTSLRFFSSFQDLSTYRRLDPEACDLSPKIERSSGYGLNDAFDKSVAHLLRRRLDVTDVDLVSGNVKIMHPCLHYGNKEQYTCSHCAFVHEEGRSPARGDILGKSAKAGVPVWLVGTPNWASYVVLLLREGLHIIDRKVIIGSGSITWTIGVALLEAGKAFPKGVDFYRYKIFQMKINAVLLFAILFASVFVLVRALSCTGNGPSKFFRRPYLPLFRHNSVASTSVLNISSPFQF</sequence>
<dbReference type="AlphaFoldDB" id="A0A8S0QHR8"/>
<name>A0A8S0QHR8_OLEEU</name>
<feature type="transmembrane region" description="Helical" evidence="1">
    <location>
        <begin position="226"/>
        <end position="246"/>
    </location>
</feature>
<reference evidence="2 3" key="1">
    <citation type="submission" date="2019-12" db="EMBL/GenBank/DDBJ databases">
        <authorList>
            <person name="Alioto T."/>
            <person name="Alioto T."/>
            <person name="Gomez Garrido J."/>
        </authorList>
    </citation>
    <scope>NUCLEOTIDE SEQUENCE [LARGE SCALE GENOMIC DNA]</scope>
</reference>
<dbReference type="EMBL" id="CACTIH010001881">
    <property type="protein sequence ID" value="CAA2967374.1"/>
    <property type="molecule type" value="Genomic_DNA"/>
</dbReference>
<keyword evidence="1" id="KW-0812">Transmembrane</keyword>
<gene>
    <name evidence="2" type="ORF">OLEA9_A047334</name>
</gene>
<protein>
    <submittedName>
        <fullName evidence="2">Probable apyrase 7</fullName>
    </submittedName>
</protein>
<dbReference type="OrthoDB" id="6372431at2759"/>
<organism evidence="2 3">
    <name type="scientific">Olea europaea subsp. europaea</name>
    <dbReference type="NCBI Taxonomy" id="158383"/>
    <lineage>
        <taxon>Eukaryota</taxon>
        <taxon>Viridiplantae</taxon>
        <taxon>Streptophyta</taxon>
        <taxon>Embryophyta</taxon>
        <taxon>Tracheophyta</taxon>
        <taxon>Spermatophyta</taxon>
        <taxon>Magnoliopsida</taxon>
        <taxon>eudicotyledons</taxon>
        <taxon>Gunneridae</taxon>
        <taxon>Pentapetalae</taxon>
        <taxon>asterids</taxon>
        <taxon>lamiids</taxon>
        <taxon>Lamiales</taxon>
        <taxon>Oleaceae</taxon>
        <taxon>Oleeae</taxon>
        <taxon>Olea</taxon>
    </lineage>
</organism>
<dbReference type="Gramene" id="OE9A047334T1">
    <property type="protein sequence ID" value="OE9A047334C1"/>
    <property type="gene ID" value="OE9A047334"/>
</dbReference>
<keyword evidence="3" id="KW-1185">Reference proteome</keyword>
<evidence type="ECO:0000313" key="2">
    <source>
        <dbReference type="EMBL" id="CAA2967374.1"/>
    </source>
</evidence>
<evidence type="ECO:0000313" key="3">
    <source>
        <dbReference type="Proteomes" id="UP000594638"/>
    </source>
</evidence>
<comment type="caution">
    <text evidence="2">The sequence shown here is derived from an EMBL/GenBank/DDBJ whole genome shotgun (WGS) entry which is preliminary data.</text>
</comment>
<dbReference type="Proteomes" id="UP000594638">
    <property type="component" value="Unassembled WGS sequence"/>
</dbReference>
<proteinExistence type="predicted"/>